<evidence type="ECO:0000313" key="2">
    <source>
        <dbReference type="EMBL" id="MDP2538994.1"/>
    </source>
</evidence>
<dbReference type="RefSeq" id="WP_305516857.1">
    <property type="nucleotide sequence ID" value="NZ_JAUPEV010000004.1"/>
</dbReference>
<comment type="caution">
    <text evidence="2">The sequence shown here is derived from an EMBL/GenBank/DDBJ whole genome shotgun (WGS) entry which is preliminary data.</text>
</comment>
<dbReference type="EMBL" id="JAUYZK010000005">
    <property type="protein sequence ID" value="MDP2538994.1"/>
    <property type="molecule type" value="Genomic_DNA"/>
</dbReference>
<dbReference type="Gene3D" id="2.40.50.100">
    <property type="match status" value="1"/>
</dbReference>
<evidence type="ECO:0000313" key="3">
    <source>
        <dbReference type="Proteomes" id="UP001177258"/>
    </source>
</evidence>
<dbReference type="InterPro" id="IPR008995">
    <property type="entry name" value="Mo/tungstate-bd_C_term_dom"/>
</dbReference>
<proteinExistence type="predicted"/>
<dbReference type="Proteomes" id="UP001240777">
    <property type="component" value="Unassembled WGS sequence"/>
</dbReference>
<evidence type="ECO:0008006" key="5">
    <source>
        <dbReference type="Google" id="ProtNLM"/>
    </source>
</evidence>
<dbReference type="Proteomes" id="UP001177258">
    <property type="component" value="Unassembled WGS sequence"/>
</dbReference>
<dbReference type="AlphaFoldDB" id="A0AA90PT51"/>
<reference evidence="2 4" key="1">
    <citation type="submission" date="2023-07" db="EMBL/GenBank/DDBJ databases">
        <title>Unpublished Manusciprt.</title>
        <authorList>
            <person name="Aydin F."/>
            <person name="Tarhane S."/>
            <person name="Saticioglu I.B."/>
            <person name="Karakaya E."/>
            <person name="Abay S."/>
            <person name="Guran O."/>
            <person name="Bozkurt E."/>
            <person name="Uzum N."/>
            <person name="Olgun K."/>
            <person name="Jablonski D."/>
        </authorList>
    </citation>
    <scope>NUCLEOTIDE SEQUENCE</scope>
    <source>
        <strain evidence="4">faydin-H75</strain>
        <strain evidence="2">Faydin-H76</strain>
    </source>
</reference>
<accession>A0AA90PT51</accession>
<evidence type="ECO:0000313" key="1">
    <source>
        <dbReference type="EMBL" id="MDO7253017.1"/>
    </source>
</evidence>
<dbReference type="EMBL" id="JAUPEV010000004">
    <property type="protein sequence ID" value="MDO7253017.1"/>
    <property type="molecule type" value="Genomic_DNA"/>
</dbReference>
<keyword evidence="4" id="KW-1185">Reference proteome</keyword>
<reference evidence="1" key="2">
    <citation type="submission" date="2023-07" db="EMBL/GenBank/DDBJ databases">
        <authorList>
            <person name="Aydin F."/>
            <person name="Tarhane S."/>
            <person name="Saticioglu I.B."/>
            <person name="Karakaya E."/>
            <person name="Abay S."/>
            <person name="Guran O."/>
            <person name="Bozkurt E."/>
            <person name="Uzum N."/>
            <person name="Olgun K."/>
            <person name="Jablonski D."/>
        </authorList>
    </citation>
    <scope>NUCLEOTIDE SEQUENCE</scope>
    <source>
        <strain evidence="1">Faydin-H75</strain>
    </source>
</reference>
<protein>
    <recommendedName>
        <fullName evidence="5">Molybdenum-pterin-binding protein</fullName>
    </recommendedName>
</protein>
<dbReference type="SUPFAM" id="SSF50331">
    <property type="entry name" value="MOP-like"/>
    <property type="match status" value="1"/>
</dbReference>
<gene>
    <name evidence="1" type="ORF">Q5I04_03720</name>
    <name evidence="2" type="ORF">Q5I06_04285</name>
</gene>
<reference evidence="1 3" key="3">
    <citation type="journal article" date="2024" name="Syst. Appl. Microbiol.">
        <title>Helicobacter cappadocius sp. nov., from lizards: The first psychrotrophic Helicobacter species.</title>
        <authorList>
            <person name="Aydin F."/>
            <person name="Tarhane S."/>
            <person name="Karakaya E."/>
            <person name="Abay S."/>
            <person name="Kayman T."/>
            <person name="Guran O."/>
            <person name="Bozkurt E."/>
            <person name="Uzum N."/>
            <person name="Avci A."/>
            <person name="Olgun K."/>
            <person name="Jablonski D."/>
            <person name="Guran C."/>
            <person name="Burcin Saticioglu I."/>
        </authorList>
    </citation>
    <scope>NUCLEOTIDE SEQUENCE [LARGE SCALE GENOMIC DNA]</scope>
    <source>
        <strain evidence="1">Faydin-H75</strain>
        <strain evidence="3">faydin-H76</strain>
    </source>
</reference>
<organism evidence="2 3">
    <name type="scientific">Helicobacter cappadocius</name>
    <dbReference type="NCBI Taxonomy" id="3063998"/>
    <lineage>
        <taxon>Bacteria</taxon>
        <taxon>Pseudomonadati</taxon>
        <taxon>Campylobacterota</taxon>
        <taxon>Epsilonproteobacteria</taxon>
        <taxon>Campylobacterales</taxon>
        <taxon>Helicobacteraceae</taxon>
        <taxon>Helicobacter</taxon>
    </lineage>
</organism>
<name>A0AA90PT51_9HELI</name>
<evidence type="ECO:0000313" key="4">
    <source>
        <dbReference type="Proteomes" id="UP001240777"/>
    </source>
</evidence>
<sequence>MNKIPCTISEIVSDEYITLVFMHFKEHCFVSMLLKNDGLKIGMKVNAVFKESEVMICDYSYSKISARNRFVSRVFSVEKTDTIARVVFEFERVKISSLVTIQACEDLEISEGKLFGWFVKSSEVMLEYV</sequence>